<name>A0A9P7LCC2_9HYPO</name>
<gene>
    <name evidence="3" type="ORF">H9Q72_003474</name>
</gene>
<keyword evidence="2" id="KW-0812">Transmembrane</keyword>
<keyword evidence="2" id="KW-0472">Membrane</keyword>
<dbReference type="Gene3D" id="1.20.58.340">
    <property type="entry name" value="Magnesium transport protein CorA, transmembrane region"/>
    <property type="match status" value="1"/>
</dbReference>
<accession>A0A9P7LCC2</accession>
<keyword evidence="4" id="KW-1185">Reference proteome</keyword>
<reference evidence="3" key="2">
    <citation type="submission" date="2020-10" db="EMBL/GenBank/DDBJ databases">
        <authorList>
            <person name="Peck L.D."/>
            <person name="Nowell R.W."/>
            <person name="Flood J."/>
            <person name="Ryan M.J."/>
            <person name="Barraclough T.G."/>
        </authorList>
    </citation>
    <scope>NUCLEOTIDE SEQUENCE</scope>
    <source>
        <strain evidence="3">IMI 127659i</strain>
    </source>
</reference>
<reference evidence="3" key="1">
    <citation type="journal article" date="2020" name="bioRxiv">
        <title>Historical genomics reveals the evolutionary mechanisms behind multiple outbreaks of the host-specific coffee wilt pathogen Fusarium xylarioides.</title>
        <authorList>
            <person name="Peck D."/>
            <person name="Nowell R.W."/>
            <person name="Flood J."/>
            <person name="Ryan M.J."/>
            <person name="Barraclough T.G."/>
        </authorList>
    </citation>
    <scope>NUCLEOTIDE SEQUENCE</scope>
    <source>
        <strain evidence="3">IMI 127659i</strain>
    </source>
</reference>
<feature type="transmembrane region" description="Helical" evidence="2">
    <location>
        <begin position="374"/>
        <end position="402"/>
    </location>
</feature>
<keyword evidence="2" id="KW-1133">Transmembrane helix</keyword>
<feature type="transmembrane region" description="Helical" evidence="2">
    <location>
        <begin position="456"/>
        <end position="482"/>
    </location>
</feature>
<comment type="caution">
    <text evidence="3">The sequence shown here is derived from an EMBL/GenBank/DDBJ whole genome shotgun (WGS) entry which is preliminary data.</text>
</comment>
<dbReference type="OrthoDB" id="3231000at2759"/>
<proteinExistence type="predicted"/>
<feature type="transmembrane region" description="Helical" evidence="2">
    <location>
        <begin position="423"/>
        <end position="444"/>
    </location>
</feature>
<evidence type="ECO:0000313" key="3">
    <source>
        <dbReference type="EMBL" id="KAG5769202.1"/>
    </source>
</evidence>
<feature type="transmembrane region" description="Helical" evidence="2">
    <location>
        <begin position="342"/>
        <end position="362"/>
    </location>
</feature>
<dbReference type="EMBL" id="JADFTT010000083">
    <property type="protein sequence ID" value="KAG5769202.1"/>
    <property type="molecule type" value="Genomic_DNA"/>
</dbReference>
<organism evidence="3 4">
    <name type="scientific">Fusarium xylarioides</name>
    <dbReference type="NCBI Taxonomy" id="221167"/>
    <lineage>
        <taxon>Eukaryota</taxon>
        <taxon>Fungi</taxon>
        <taxon>Dikarya</taxon>
        <taxon>Ascomycota</taxon>
        <taxon>Pezizomycotina</taxon>
        <taxon>Sordariomycetes</taxon>
        <taxon>Hypocreomycetidae</taxon>
        <taxon>Hypocreales</taxon>
        <taxon>Nectriaceae</taxon>
        <taxon>Fusarium</taxon>
        <taxon>Fusarium fujikuroi species complex</taxon>
    </lineage>
</organism>
<protein>
    <submittedName>
        <fullName evidence="3">Uncharacterized protein</fullName>
    </submittedName>
</protein>
<dbReference type="Proteomes" id="UP000750502">
    <property type="component" value="Unassembled WGS sequence"/>
</dbReference>
<dbReference type="AlphaFoldDB" id="A0A9P7LCC2"/>
<feature type="compositionally biased region" description="Basic and acidic residues" evidence="1">
    <location>
        <begin position="502"/>
        <end position="519"/>
    </location>
</feature>
<evidence type="ECO:0000256" key="2">
    <source>
        <dbReference type="SAM" id="Phobius"/>
    </source>
</evidence>
<feature type="region of interest" description="Disordered" evidence="1">
    <location>
        <begin position="499"/>
        <end position="531"/>
    </location>
</feature>
<sequence>MSSLIFRTLMLLNAPPDSGADVQLGSSVIEIQIDPTGLTEDVIRVSNREKPQKGTKPTVRLSKYFKSLHRLKSSPKQVADSATTGFRAATLQWRSANPKPRYILEGYDFLDSTSSRQGTASRFAQLIRKELAELAGRSRPLWTRAVRGLRLEGEVDGVLAASIVCETHTTEAVAREIRKTPFSPLTSTERFMSELRQLGASYRPQRTKGNLEQIFMLQLHHANLNLFSDFLQRFATDYANPRMFMFDPRQTELWHWNLKAIVTDSQLCRKFTSLGDELTATTESLLDVVLALDDDKKLAVLSAEIRGCSKDITTRLSRISGDLDHHLQLFSMSRDMNQSGNVQMLTLLATIFLPLSLSAGVLSMQSRFKDLGDLLYDFFGVVVLLAAVVALFLVAMFVISSAKELESRLWRYRWYKVYLRPTLLTTVTAIALILGALVLTSFVVGMFKDVVLGAKILGYGIIAAVGAPEVITVAVLLVRWIAGRIGRVVDKMPRLGVRRQKEKQNDLEGDLGRESKGKETAANSSRDPGVKLQAGTLASDVLDTSCTPSTARAVEQYAEVITSDEVVS</sequence>
<evidence type="ECO:0000313" key="4">
    <source>
        <dbReference type="Proteomes" id="UP000750502"/>
    </source>
</evidence>
<evidence type="ECO:0000256" key="1">
    <source>
        <dbReference type="SAM" id="MobiDB-lite"/>
    </source>
</evidence>